<keyword evidence="4" id="KW-1185">Reference proteome</keyword>
<organism evidence="3 4">
    <name type="scientific">Filobasidium floriforme</name>
    <dbReference type="NCBI Taxonomy" id="5210"/>
    <lineage>
        <taxon>Eukaryota</taxon>
        <taxon>Fungi</taxon>
        <taxon>Dikarya</taxon>
        <taxon>Basidiomycota</taxon>
        <taxon>Agaricomycotina</taxon>
        <taxon>Tremellomycetes</taxon>
        <taxon>Filobasidiales</taxon>
        <taxon>Filobasidiaceae</taxon>
        <taxon>Filobasidium</taxon>
    </lineage>
</organism>
<dbReference type="OrthoDB" id="4664297at2759"/>
<dbReference type="InterPro" id="IPR017853">
    <property type="entry name" value="GH"/>
</dbReference>
<dbReference type="EMBL" id="JABELV010000125">
    <property type="protein sequence ID" value="KAG7530196.1"/>
    <property type="molecule type" value="Genomic_DNA"/>
</dbReference>
<dbReference type="Proteomes" id="UP000812966">
    <property type="component" value="Unassembled WGS sequence"/>
</dbReference>
<accession>A0A8K0JH94</accession>
<keyword evidence="2" id="KW-0119">Carbohydrate metabolism</keyword>
<dbReference type="PANTHER" id="PTHR31268:SF32">
    <property type="entry name" value="GALACTINOL--SUCROSE GALACTOSYLTRANSFERASE 2-RELATED"/>
    <property type="match status" value="1"/>
</dbReference>
<comment type="caution">
    <text evidence="3">The sequence shown here is derived from an EMBL/GenBank/DDBJ whole genome shotgun (WGS) entry which is preliminary data.</text>
</comment>
<reference evidence="3" key="1">
    <citation type="submission" date="2020-04" db="EMBL/GenBank/DDBJ databases">
        <title>Analysis of mating type loci in Filobasidium floriforme.</title>
        <authorList>
            <person name="Nowrousian M."/>
        </authorList>
    </citation>
    <scope>NUCLEOTIDE SEQUENCE</scope>
    <source>
        <strain evidence="3">CBS 6242</strain>
    </source>
</reference>
<dbReference type="InterPro" id="IPR008811">
    <property type="entry name" value="Glycosyl_hydrolases_36"/>
</dbReference>
<dbReference type="SUPFAM" id="SSF51445">
    <property type="entry name" value="(Trans)glycosidases"/>
    <property type="match status" value="1"/>
</dbReference>
<evidence type="ECO:0000313" key="3">
    <source>
        <dbReference type="EMBL" id="KAG7530196.1"/>
    </source>
</evidence>
<evidence type="ECO:0008006" key="5">
    <source>
        <dbReference type="Google" id="ProtNLM"/>
    </source>
</evidence>
<gene>
    <name evidence="3" type="ORF">FFLO_05189</name>
</gene>
<dbReference type="AlphaFoldDB" id="A0A8K0JH94"/>
<evidence type="ECO:0000256" key="2">
    <source>
        <dbReference type="ARBA" id="ARBA00023277"/>
    </source>
</evidence>
<protein>
    <recommendedName>
        <fullName evidence="5">Alpha-galactosidase</fullName>
    </recommendedName>
</protein>
<proteinExistence type="inferred from homology"/>
<name>A0A8K0JH94_9TREE</name>
<evidence type="ECO:0000313" key="4">
    <source>
        <dbReference type="Proteomes" id="UP000812966"/>
    </source>
</evidence>
<evidence type="ECO:0000256" key="1">
    <source>
        <dbReference type="ARBA" id="ARBA00007240"/>
    </source>
</evidence>
<dbReference type="Pfam" id="PF05691">
    <property type="entry name" value="Raffinose_syn"/>
    <property type="match status" value="1"/>
</dbReference>
<sequence length="796" mass="88348">MSHPPLSIWQQEYALDHDDIQQATFVLDIPVIADVQDWTGWAWLRSSATWIEVEPVELARLDGDKQCYLLLLRSKGDLAHQIAIYPVSSTSAHGTLRESSNDHGTISKLRLHARRVTSEKNPGSSLVVAVSSKDKGGSGSAAQPWRLIQRCVEIGRQWAHKLEGRTYEPTAPEEVVSHGPLENLSFCTWNSLGETTRPTIQNLTSLCQSLHSSQIPIKSFLIDAGWQSINSYPDTGNVGADTIQRKLLAFEPYDGLGGSLEEVVGMIKKELPCVKDVGVWMTLQGFWQAIDPTSPLVAKYGCLPYPISREGLPGIPNEPGSISYIDPNPDLPDSSKVWYLPPPSRAYEFWSDWLSYLKTEGISWIKVDNQASMSILDGMEGAECGKAMWEGMVRAAEEVFGPGRVLHCMSHSERMFNGDIGLGLATNGRKIVMRNTDDYGRLWLSNPHQDHIFQNLYTSLLTSHLHVITDGDMFMSSSEAPVFHAILRAMMPGPVLLTDKQGQHDPVLINRFVGQTRSGEQVILKTNDPVRPVQNRLFDRNCREGGRGRALVVSVYLPRMKSSIIGCWNVRENHIGNRVDDWLTGQDLRDAFPDALSAEEYMVYKPGYCSDSAWAVWTPNETKDDGQVMHITLNHLAAETVLVMPIHSAEVAVGDERDPQKVKVEVKVAVCGLVDKFAGLVGVSGTSLSFENGRTKLSCQVKCTGTFGVFVQQPPELPGPIVLVDDMPIEFDRREISGPGLGEGWYMYTLPIERISDVQLEVEDPRQDSLGGNQDGKDVIGEDDGWEVTLEWHAHV</sequence>
<dbReference type="PANTHER" id="PTHR31268">
    <property type="match status" value="1"/>
</dbReference>
<comment type="similarity">
    <text evidence="1">Belongs to the glycosyl hydrolases 36 family.</text>
</comment>